<dbReference type="Proteomes" id="UP001524547">
    <property type="component" value="Unassembled WGS sequence"/>
</dbReference>
<gene>
    <name evidence="1" type="ORF">NFI88_05680</name>
</gene>
<sequence>MAFPILAWAVATPEAATDLGRHAVPGGAAGGLGLPGAVTRPVGVISGSGRPSASGPAVEASVPAALLFVATATMSFTAQHG</sequence>
<accession>A0ABT1VVH1</accession>
<keyword evidence="2" id="KW-1185">Reference proteome</keyword>
<protein>
    <submittedName>
        <fullName evidence="1">Uncharacterized protein</fullName>
    </submittedName>
</protein>
<comment type="caution">
    <text evidence="1">The sequence shown here is derived from an EMBL/GenBank/DDBJ whole genome shotgun (WGS) entry which is preliminary data.</text>
</comment>
<name>A0ABT1VVH1_9PROT</name>
<evidence type="ECO:0000313" key="1">
    <source>
        <dbReference type="EMBL" id="MCQ8240333.1"/>
    </source>
</evidence>
<proteinExistence type="predicted"/>
<reference evidence="1 2" key="1">
    <citation type="submission" date="2022-06" db="EMBL/GenBank/DDBJ databases">
        <title>Rhizosaccharibacter gen. nov. sp. nov. KSS12, endophytic bacteria isolated from sugarcane.</title>
        <authorList>
            <person name="Pitiwittayakul N."/>
        </authorList>
    </citation>
    <scope>NUCLEOTIDE SEQUENCE [LARGE SCALE GENOMIC DNA]</scope>
    <source>
        <strain evidence="1 2">KSS12</strain>
    </source>
</reference>
<dbReference type="EMBL" id="JAMZEJ010000003">
    <property type="protein sequence ID" value="MCQ8240333.1"/>
    <property type="molecule type" value="Genomic_DNA"/>
</dbReference>
<dbReference type="RefSeq" id="WP_422919063.1">
    <property type="nucleotide sequence ID" value="NZ_JAMZEJ010000003.1"/>
</dbReference>
<evidence type="ECO:0000313" key="2">
    <source>
        <dbReference type="Proteomes" id="UP001524547"/>
    </source>
</evidence>
<organism evidence="1 2">
    <name type="scientific">Rhizosaccharibacter radicis</name>
    <dbReference type="NCBI Taxonomy" id="2782605"/>
    <lineage>
        <taxon>Bacteria</taxon>
        <taxon>Pseudomonadati</taxon>
        <taxon>Pseudomonadota</taxon>
        <taxon>Alphaproteobacteria</taxon>
        <taxon>Acetobacterales</taxon>
        <taxon>Acetobacteraceae</taxon>
        <taxon>Rhizosaccharibacter</taxon>
    </lineage>
</organism>